<proteinExistence type="predicted"/>
<evidence type="ECO:0000313" key="2">
    <source>
        <dbReference type="EMBL" id="VVT26126.1"/>
    </source>
</evidence>
<dbReference type="Proteomes" id="UP000326857">
    <property type="component" value="Unassembled WGS sequence"/>
</dbReference>
<gene>
    <name evidence="2" type="ORF">SPHINGO391_490101</name>
</gene>
<feature type="region of interest" description="Disordered" evidence="1">
    <location>
        <begin position="60"/>
        <end position="80"/>
    </location>
</feature>
<dbReference type="EMBL" id="CABVLI010000044">
    <property type="protein sequence ID" value="VVT26126.1"/>
    <property type="molecule type" value="Genomic_DNA"/>
</dbReference>
<evidence type="ECO:0000313" key="3">
    <source>
        <dbReference type="Proteomes" id="UP000326857"/>
    </source>
</evidence>
<accession>A0A5E8A5A0</accession>
<evidence type="ECO:0000256" key="1">
    <source>
        <dbReference type="SAM" id="MobiDB-lite"/>
    </source>
</evidence>
<name>A0A5E8A5A0_9SPHN</name>
<dbReference type="AlphaFoldDB" id="A0A5E8A5A0"/>
<feature type="region of interest" description="Disordered" evidence="1">
    <location>
        <begin position="1"/>
        <end position="34"/>
    </location>
</feature>
<reference evidence="2 3" key="1">
    <citation type="submission" date="2019-09" db="EMBL/GenBank/DDBJ databases">
        <authorList>
            <person name="Dittami M. S."/>
        </authorList>
    </citation>
    <scope>NUCLEOTIDE SEQUENCE [LARGE SCALE GENOMIC DNA]</scope>
    <source>
        <strain evidence="2">SPHINGO391</strain>
    </source>
</reference>
<organism evidence="2 3">
    <name type="scientific">Sphingomonas aurantiaca</name>
    <dbReference type="NCBI Taxonomy" id="185949"/>
    <lineage>
        <taxon>Bacteria</taxon>
        <taxon>Pseudomonadati</taxon>
        <taxon>Pseudomonadota</taxon>
        <taxon>Alphaproteobacteria</taxon>
        <taxon>Sphingomonadales</taxon>
        <taxon>Sphingomonadaceae</taxon>
        <taxon>Sphingomonas</taxon>
    </lineage>
</organism>
<protein>
    <submittedName>
        <fullName evidence="2">Uncharacterized protein</fullName>
    </submittedName>
</protein>
<sequence length="100" mass="10828">MAGTCQTEGEERENRCSVSSPSVAFGATPPLVGEDHERRLSGFAGREAWAAQMEEGTMAGRHHPTREPMVPGKRGPPPSSVILTKVRIQSHERAVRYSGS</sequence>